<protein>
    <submittedName>
        <fullName evidence="1">Uncharacterized protein</fullName>
    </submittedName>
</protein>
<reference evidence="1 2" key="1">
    <citation type="journal article" date="2019" name="Genome Biol. Evol.">
        <title>The Rhododendron genome and chromosomal organization provide insight into shared whole-genome duplications across the heath family (Ericaceae).</title>
        <authorList>
            <person name="Soza V.L."/>
            <person name="Lindsley D."/>
            <person name="Waalkes A."/>
            <person name="Ramage E."/>
            <person name="Patwardhan R.P."/>
            <person name="Burton J.N."/>
            <person name="Adey A."/>
            <person name="Kumar A."/>
            <person name="Qiu R."/>
            <person name="Shendure J."/>
            <person name="Hall B."/>
        </authorList>
    </citation>
    <scope>NUCLEOTIDE SEQUENCE [LARGE SCALE GENOMIC DNA]</scope>
    <source>
        <strain evidence="1">RSF 1966-606</strain>
    </source>
</reference>
<feature type="non-terminal residue" evidence="1">
    <location>
        <position position="1"/>
    </location>
</feature>
<evidence type="ECO:0000313" key="2">
    <source>
        <dbReference type="Proteomes" id="UP000428333"/>
    </source>
</evidence>
<dbReference type="Proteomes" id="UP000428333">
    <property type="component" value="Linkage Group LG07"/>
</dbReference>
<keyword evidence="2" id="KW-1185">Reference proteome</keyword>
<dbReference type="AlphaFoldDB" id="A0A6A4LPR0"/>
<evidence type="ECO:0000313" key="1">
    <source>
        <dbReference type="EMBL" id="KAE9456547.1"/>
    </source>
</evidence>
<accession>A0A6A4LPR0</accession>
<gene>
    <name evidence="1" type="ORF">C3L33_11514</name>
</gene>
<dbReference type="EMBL" id="QEFC01001721">
    <property type="protein sequence ID" value="KAE9456547.1"/>
    <property type="molecule type" value="Genomic_DNA"/>
</dbReference>
<comment type="caution">
    <text evidence="1">The sequence shown here is derived from an EMBL/GenBank/DDBJ whole genome shotgun (WGS) entry which is preliminary data.</text>
</comment>
<dbReference type="OrthoDB" id="10253204at2759"/>
<sequence>MVVAVAREEGRSIRALEGKPIPTELKDEEAQLCREIDLEDKNCQYVAYPVSATSPDLAVKWLACPLGDTLPCVPISYLRQDLHRVKDLPSLGEFHAWTLLIHYRWDVEKLFAVLVEKA</sequence>
<name>A0A6A4LPR0_9ERIC</name>
<proteinExistence type="predicted"/>
<organism evidence="1 2">
    <name type="scientific">Rhododendron williamsianum</name>
    <dbReference type="NCBI Taxonomy" id="262921"/>
    <lineage>
        <taxon>Eukaryota</taxon>
        <taxon>Viridiplantae</taxon>
        <taxon>Streptophyta</taxon>
        <taxon>Embryophyta</taxon>
        <taxon>Tracheophyta</taxon>
        <taxon>Spermatophyta</taxon>
        <taxon>Magnoliopsida</taxon>
        <taxon>eudicotyledons</taxon>
        <taxon>Gunneridae</taxon>
        <taxon>Pentapetalae</taxon>
        <taxon>asterids</taxon>
        <taxon>Ericales</taxon>
        <taxon>Ericaceae</taxon>
        <taxon>Ericoideae</taxon>
        <taxon>Rhodoreae</taxon>
        <taxon>Rhododendron</taxon>
    </lineage>
</organism>